<accession>A0A2M8W0J8</accession>
<evidence type="ECO:0000256" key="3">
    <source>
        <dbReference type="ARBA" id="ARBA00022723"/>
    </source>
</evidence>
<evidence type="ECO:0000313" key="7">
    <source>
        <dbReference type="Proteomes" id="UP000228531"/>
    </source>
</evidence>
<dbReference type="Gene3D" id="3.40.50.720">
    <property type="entry name" value="NAD(P)-binding Rossmann-like Domain"/>
    <property type="match status" value="1"/>
</dbReference>
<keyword evidence="5" id="KW-0560">Oxidoreductase</keyword>
<dbReference type="InterPro" id="IPR011032">
    <property type="entry name" value="GroES-like_sf"/>
</dbReference>
<evidence type="ECO:0000256" key="4">
    <source>
        <dbReference type="ARBA" id="ARBA00022833"/>
    </source>
</evidence>
<dbReference type="PANTHER" id="PTHR43350:SF19">
    <property type="entry name" value="D-GULOSIDE 3-DEHYDROGENASE"/>
    <property type="match status" value="1"/>
</dbReference>
<reference evidence="6 7" key="1">
    <citation type="submission" date="2017-11" db="EMBL/GenBank/DDBJ databases">
        <title>Genomic Encyclopedia of Archaeal and Bacterial Type Strains, Phase II (KMG-II): From Individual Species to Whole Genera.</title>
        <authorList>
            <person name="Goeker M."/>
        </authorList>
    </citation>
    <scope>NUCLEOTIDE SEQUENCE [LARGE SCALE GENOMIC DNA]</scope>
    <source>
        <strain evidence="6 7">DSM 29128</strain>
    </source>
</reference>
<dbReference type="SUPFAM" id="SSF51735">
    <property type="entry name" value="NAD(P)-binding Rossmann-fold domains"/>
    <property type="match status" value="1"/>
</dbReference>
<proteinExistence type="inferred from homology"/>
<dbReference type="GO" id="GO:0016491">
    <property type="term" value="F:oxidoreductase activity"/>
    <property type="evidence" value="ECO:0007669"/>
    <property type="project" value="UniProtKB-KW"/>
</dbReference>
<dbReference type="OrthoDB" id="9781588at2"/>
<dbReference type="GO" id="GO:0046872">
    <property type="term" value="F:metal ion binding"/>
    <property type="evidence" value="ECO:0007669"/>
    <property type="project" value="UniProtKB-KW"/>
</dbReference>
<comment type="similarity">
    <text evidence="2">Belongs to the zinc-containing alcohol dehydrogenase family.</text>
</comment>
<organism evidence="6 7">
    <name type="scientific">Yoonia maricola</name>
    <dbReference type="NCBI Taxonomy" id="420999"/>
    <lineage>
        <taxon>Bacteria</taxon>
        <taxon>Pseudomonadati</taxon>
        <taxon>Pseudomonadota</taxon>
        <taxon>Alphaproteobacteria</taxon>
        <taxon>Rhodobacterales</taxon>
        <taxon>Paracoccaceae</taxon>
        <taxon>Yoonia</taxon>
    </lineage>
</organism>
<dbReference type="CDD" id="cd08255">
    <property type="entry name" value="2-desacetyl-2-hydroxyethyl_bacteriochlorophyllide_like"/>
    <property type="match status" value="1"/>
</dbReference>
<sequence>MTIAGALWITAPKTVEYCDTVYHVNDGELDIQTLFTGISRGTERLVYTGQVPVSEHTNMRAPFQEGEFTFPIKYGYAAVGRVQSGDRHGEIVFSLFPHQSSFAVPAHMALTVPADVPAARAVLAANMETAVNITWDAGISVGDRVVVIGCGVVGALVGYLAAKVPGTEVTLVDIDPGRGTLATTLGCGFASPDTAPEEADVVIHASASAAGLSLALALAGVEATVIEASWYGAQSTDVPLGGRFHQRRLRLISSQVGRVPARQAARWDFGRRLAKALALLNDPILDALISGETAFRDLPTAYDGILHDPATLCHRVRYEG</sequence>
<name>A0A2M8W0J8_9RHOB</name>
<evidence type="ECO:0000313" key="6">
    <source>
        <dbReference type="EMBL" id="PJI84435.1"/>
    </source>
</evidence>
<keyword evidence="7" id="KW-1185">Reference proteome</keyword>
<protein>
    <recommendedName>
        <fullName evidence="8">Threonine dehydrogenase-like Zn-dependent dehydrogenase</fullName>
    </recommendedName>
</protein>
<dbReference type="Proteomes" id="UP000228531">
    <property type="component" value="Unassembled WGS sequence"/>
</dbReference>
<keyword evidence="4" id="KW-0862">Zinc</keyword>
<dbReference type="Gene3D" id="3.90.180.10">
    <property type="entry name" value="Medium-chain alcohol dehydrogenases, catalytic domain"/>
    <property type="match status" value="1"/>
</dbReference>
<evidence type="ECO:0000256" key="2">
    <source>
        <dbReference type="ARBA" id="ARBA00008072"/>
    </source>
</evidence>
<dbReference type="AlphaFoldDB" id="A0A2M8W0J8"/>
<dbReference type="EMBL" id="PGTY01000004">
    <property type="protein sequence ID" value="PJI84435.1"/>
    <property type="molecule type" value="Genomic_DNA"/>
</dbReference>
<dbReference type="SUPFAM" id="SSF50129">
    <property type="entry name" value="GroES-like"/>
    <property type="match status" value="1"/>
</dbReference>
<evidence type="ECO:0008006" key="8">
    <source>
        <dbReference type="Google" id="ProtNLM"/>
    </source>
</evidence>
<comment type="cofactor">
    <cofactor evidence="1">
        <name>Zn(2+)</name>
        <dbReference type="ChEBI" id="CHEBI:29105"/>
    </cofactor>
</comment>
<dbReference type="InterPro" id="IPR036291">
    <property type="entry name" value="NAD(P)-bd_dom_sf"/>
</dbReference>
<comment type="caution">
    <text evidence="6">The sequence shown here is derived from an EMBL/GenBank/DDBJ whole genome shotgun (WGS) entry which is preliminary data.</text>
</comment>
<dbReference type="RefSeq" id="WP_100369438.1">
    <property type="nucleotide sequence ID" value="NZ_PGTY01000004.1"/>
</dbReference>
<dbReference type="PANTHER" id="PTHR43350">
    <property type="entry name" value="NAD-DEPENDENT ALCOHOL DEHYDROGENASE"/>
    <property type="match status" value="1"/>
</dbReference>
<keyword evidence="3" id="KW-0479">Metal-binding</keyword>
<evidence type="ECO:0000256" key="5">
    <source>
        <dbReference type="ARBA" id="ARBA00023002"/>
    </source>
</evidence>
<evidence type="ECO:0000256" key="1">
    <source>
        <dbReference type="ARBA" id="ARBA00001947"/>
    </source>
</evidence>
<gene>
    <name evidence="6" type="ORF">BC777_3494</name>
</gene>